<dbReference type="SMART" id="SM01162">
    <property type="entry name" value="DUF1771"/>
    <property type="match status" value="1"/>
</dbReference>
<dbReference type="PANTHER" id="PTHR46535:SF1">
    <property type="entry name" value="NEDD4-BINDING PROTEIN 2"/>
    <property type="match status" value="1"/>
</dbReference>
<dbReference type="GO" id="GO:0005634">
    <property type="term" value="C:nucleus"/>
    <property type="evidence" value="ECO:0007669"/>
    <property type="project" value="TreeGrafter"/>
</dbReference>
<dbReference type="InterPro" id="IPR013899">
    <property type="entry name" value="DUF1771"/>
</dbReference>
<dbReference type="InterPro" id="IPR002625">
    <property type="entry name" value="Smr_dom"/>
</dbReference>
<accession>A0A9P6C576</accession>
<evidence type="ECO:0000313" key="3">
    <source>
        <dbReference type="EMBL" id="KAF9448943.1"/>
    </source>
</evidence>
<protein>
    <recommendedName>
        <fullName evidence="2">Smr domain-containing protein</fullName>
    </recommendedName>
</protein>
<dbReference type="SUPFAM" id="SSF160443">
    <property type="entry name" value="SMR domain-like"/>
    <property type="match status" value="1"/>
</dbReference>
<dbReference type="Proteomes" id="UP000807342">
    <property type="component" value="Unassembled WGS sequence"/>
</dbReference>
<keyword evidence="4" id="KW-1185">Reference proteome</keyword>
<proteinExistence type="predicted"/>
<dbReference type="SMART" id="SM00463">
    <property type="entry name" value="SMR"/>
    <property type="match status" value="1"/>
</dbReference>
<evidence type="ECO:0000256" key="1">
    <source>
        <dbReference type="SAM" id="MobiDB-lite"/>
    </source>
</evidence>
<feature type="compositionally biased region" description="Low complexity" evidence="1">
    <location>
        <begin position="83"/>
        <end position="108"/>
    </location>
</feature>
<name>A0A9P6C576_9AGAR</name>
<dbReference type="OrthoDB" id="4080456at2759"/>
<gene>
    <name evidence="3" type="ORF">P691DRAFT_813372</name>
</gene>
<organism evidence="3 4">
    <name type="scientific">Macrolepiota fuliginosa MF-IS2</name>
    <dbReference type="NCBI Taxonomy" id="1400762"/>
    <lineage>
        <taxon>Eukaryota</taxon>
        <taxon>Fungi</taxon>
        <taxon>Dikarya</taxon>
        <taxon>Basidiomycota</taxon>
        <taxon>Agaricomycotina</taxon>
        <taxon>Agaricomycetes</taxon>
        <taxon>Agaricomycetidae</taxon>
        <taxon>Agaricales</taxon>
        <taxon>Agaricineae</taxon>
        <taxon>Agaricaceae</taxon>
        <taxon>Macrolepiota</taxon>
    </lineage>
</organism>
<dbReference type="Pfam" id="PF01713">
    <property type="entry name" value="Smr"/>
    <property type="match status" value="1"/>
</dbReference>
<dbReference type="GO" id="GO:0004519">
    <property type="term" value="F:endonuclease activity"/>
    <property type="evidence" value="ECO:0007669"/>
    <property type="project" value="TreeGrafter"/>
</dbReference>
<dbReference type="PANTHER" id="PTHR46535">
    <property type="entry name" value="NEDD4-BINDING PROTEIN 2"/>
    <property type="match status" value="1"/>
</dbReference>
<feature type="compositionally biased region" description="Polar residues" evidence="1">
    <location>
        <begin position="404"/>
        <end position="420"/>
    </location>
</feature>
<dbReference type="AlphaFoldDB" id="A0A9P6C576"/>
<feature type="region of interest" description="Disordered" evidence="1">
    <location>
        <begin position="212"/>
        <end position="235"/>
    </location>
</feature>
<evidence type="ECO:0000313" key="4">
    <source>
        <dbReference type="Proteomes" id="UP000807342"/>
    </source>
</evidence>
<dbReference type="Gene3D" id="3.30.1370.110">
    <property type="match status" value="1"/>
</dbReference>
<feature type="region of interest" description="Disordered" evidence="1">
    <location>
        <begin position="80"/>
        <end position="108"/>
    </location>
</feature>
<reference evidence="3" key="1">
    <citation type="submission" date="2020-11" db="EMBL/GenBank/DDBJ databases">
        <authorList>
            <consortium name="DOE Joint Genome Institute"/>
            <person name="Ahrendt S."/>
            <person name="Riley R."/>
            <person name="Andreopoulos W."/>
            <person name="Labutti K."/>
            <person name="Pangilinan J."/>
            <person name="Ruiz-Duenas F.J."/>
            <person name="Barrasa J.M."/>
            <person name="Sanchez-Garcia M."/>
            <person name="Camarero S."/>
            <person name="Miyauchi S."/>
            <person name="Serrano A."/>
            <person name="Linde D."/>
            <person name="Babiker R."/>
            <person name="Drula E."/>
            <person name="Ayuso-Fernandez I."/>
            <person name="Pacheco R."/>
            <person name="Padilla G."/>
            <person name="Ferreira P."/>
            <person name="Barriuso J."/>
            <person name="Kellner H."/>
            <person name="Castanera R."/>
            <person name="Alfaro M."/>
            <person name="Ramirez L."/>
            <person name="Pisabarro A.G."/>
            <person name="Kuo A."/>
            <person name="Tritt A."/>
            <person name="Lipzen A."/>
            <person name="He G."/>
            <person name="Yan M."/>
            <person name="Ng V."/>
            <person name="Cullen D."/>
            <person name="Martin F."/>
            <person name="Rosso M.-N."/>
            <person name="Henrissat B."/>
            <person name="Hibbett D."/>
            <person name="Martinez A.T."/>
            <person name="Grigoriev I.V."/>
        </authorList>
    </citation>
    <scope>NUCLEOTIDE SEQUENCE</scope>
    <source>
        <strain evidence="3">MF-IS2</strain>
    </source>
</reference>
<comment type="caution">
    <text evidence="3">The sequence shown here is derived from an EMBL/GenBank/DDBJ whole genome shotgun (WGS) entry which is preliminary data.</text>
</comment>
<dbReference type="InterPro" id="IPR036063">
    <property type="entry name" value="Smr_dom_sf"/>
</dbReference>
<feature type="domain" description="Smr" evidence="2">
    <location>
        <begin position="548"/>
        <end position="607"/>
    </location>
</feature>
<dbReference type="EMBL" id="MU151145">
    <property type="protein sequence ID" value="KAF9448943.1"/>
    <property type="molecule type" value="Genomic_DNA"/>
</dbReference>
<feature type="region of interest" description="Disordered" evidence="1">
    <location>
        <begin position="385"/>
        <end position="420"/>
    </location>
</feature>
<dbReference type="PROSITE" id="PS50828">
    <property type="entry name" value="SMR"/>
    <property type="match status" value="1"/>
</dbReference>
<dbReference type="InterPro" id="IPR052772">
    <property type="entry name" value="Endo/PolyKinase_Domain-Protein"/>
</dbReference>
<evidence type="ECO:0000259" key="2">
    <source>
        <dbReference type="PROSITE" id="PS50828"/>
    </source>
</evidence>
<sequence>MSTLFKTLEKEFCPPLDSSLLAAMLAEVESDSDGKPLSPLAPEVDLLCHTLRELAAHADAAQLSEFVDLNLMSPTEDTISSQDFGFSGTTGDTSLSSQSSSGSSDHPFSSPLGFLQAALPDVRTNALKKALKDAERDGREDMWDIIGNILSAEWIRELEERGLDALDESDGVFREEDVEWGIATSKSRKSHRPTPLSKRKHARATKIALFDVRQQNHGPSRREKPAPTTKPPLPDLWTQVSSIATHVATYLTPHPASFFLSYLHSPKYRTPYQALCDALEALSRAEPSRDPDTDTVMLSNILDIILPEYESLDSEQRSRLIYDTDLCIRATNGRGDDVLDMVKLLRELDSDASSGRLELGIYHLPPQKPPPPPIITADIFSKRASLPPLSPSTPRVPLKPPSPSASTIANTAKNGQSDSYQWQSVPVRKVAGNGPHPLAQSIPAYARIATNGRRVKGNGNGFGKGGKGDVGELPQGRIREHRRKQEEYLRQAAKMWQRGDKKSRGGEIAFYYAEKAREFQEMAKQEALENARIMVDSKRVSAGKYDEIDLHGTTVFEAVTIVKEILQDFTCSPSQPLKIITGKGSHSANGVAVLKPAIRNSLVEDGWIVGTWDAGLVVRGRNH</sequence>